<evidence type="ECO:0000313" key="3">
    <source>
        <dbReference type="Proteomes" id="UP000215127"/>
    </source>
</evidence>
<protein>
    <submittedName>
        <fullName evidence="2">Uncharacterized protein</fullName>
    </submittedName>
</protein>
<dbReference type="AlphaFoldDB" id="A0A1X7S5K7"/>
<gene>
    <name evidence="2" type="ORF">ZT3D7_G9662</name>
</gene>
<proteinExistence type="predicted"/>
<name>A0A1X7S5K7_ZYMT9</name>
<feature type="compositionally biased region" description="Acidic residues" evidence="1">
    <location>
        <begin position="66"/>
        <end position="81"/>
    </location>
</feature>
<dbReference type="EMBL" id="LT853701">
    <property type="protein sequence ID" value="SMQ54507.1"/>
    <property type="molecule type" value="Genomic_DNA"/>
</dbReference>
<accession>A0A1X7S5K7</accession>
<keyword evidence="3" id="KW-1185">Reference proteome</keyword>
<reference evidence="2 3" key="1">
    <citation type="submission" date="2016-06" db="EMBL/GenBank/DDBJ databases">
        <authorList>
            <person name="Kjaerup R.B."/>
            <person name="Dalgaard T.S."/>
            <person name="Juul-Madsen H.R."/>
        </authorList>
    </citation>
    <scope>NUCLEOTIDE SEQUENCE [LARGE SCALE GENOMIC DNA]</scope>
</reference>
<feature type="region of interest" description="Disordered" evidence="1">
    <location>
        <begin position="1"/>
        <end position="95"/>
    </location>
</feature>
<evidence type="ECO:0000313" key="2">
    <source>
        <dbReference type="EMBL" id="SMQ54507.1"/>
    </source>
</evidence>
<evidence type="ECO:0000256" key="1">
    <source>
        <dbReference type="SAM" id="MobiDB-lite"/>
    </source>
</evidence>
<sequence>MTIHTAGSIGKGKTKISRPVPKPPISVKGRLPPPRKGTRRGLRSSGKTAGYRSSSDDSSDGSSSSDESDQEDAEEDSDGSDDSNHSQESEDFVPPLPPITFPWLVGYPPYKENPSTTFPDLPPELRSAIYEMLWEDDEQHIAYFVEPPLAKAYPMLRPEILPEYLKLAKLIVIVRSNFQYDEIASTVHCIVSQEASWEWANDYDLPAGKIHLHREVKRNLDASDGAREPVFYHIEVRSFDMSRVMESAFDSEVHDSESKTDYPGRRFHYDASVTFKWDTTSSLRVSKVGPFGVNDANFQGDWIRRIARPVRATAWEIVNRPGFCGFTLRDLKDLAWGFRLIDSNWEVI</sequence>
<organism evidence="2 3">
    <name type="scientific">Zymoseptoria tritici (strain ST99CH_3D7)</name>
    <dbReference type="NCBI Taxonomy" id="1276538"/>
    <lineage>
        <taxon>Eukaryota</taxon>
        <taxon>Fungi</taxon>
        <taxon>Dikarya</taxon>
        <taxon>Ascomycota</taxon>
        <taxon>Pezizomycotina</taxon>
        <taxon>Dothideomycetes</taxon>
        <taxon>Dothideomycetidae</taxon>
        <taxon>Mycosphaerellales</taxon>
        <taxon>Mycosphaerellaceae</taxon>
        <taxon>Zymoseptoria</taxon>
    </lineage>
</organism>
<dbReference type="Proteomes" id="UP000215127">
    <property type="component" value="Chromosome 10"/>
</dbReference>